<feature type="transmembrane region" description="Helical" evidence="1">
    <location>
        <begin position="33"/>
        <end position="51"/>
    </location>
</feature>
<dbReference type="RefSeq" id="WP_264206027.1">
    <property type="nucleotide sequence ID" value="NZ_JAOZEW010000008.1"/>
</dbReference>
<keyword evidence="1" id="KW-1133">Transmembrane helix</keyword>
<dbReference type="Proteomes" id="UP001151079">
    <property type="component" value="Unassembled WGS sequence"/>
</dbReference>
<proteinExistence type="predicted"/>
<protein>
    <submittedName>
        <fullName evidence="2">Uncharacterized protein</fullName>
    </submittedName>
</protein>
<comment type="caution">
    <text evidence="2">The sequence shown here is derived from an EMBL/GenBank/DDBJ whole genome shotgun (WGS) entry which is preliminary data.</text>
</comment>
<evidence type="ECO:0000256" key="1">
    <source>
        <dbReference type="SAM" id="Phobius"/>
    </source>
</evidence>
<gene>
    <name evidence="2" type="ORF">OIU83_09540</name>
</gene>
<dbReference type="EMBL" id="JAOZEW010000008">
    <property type="protein sequence ID" value="MCV9927895.1"/>
    <property type="molecule type" value="Genomic_DNA"/>
</dbReference>
<evidence type="ECO:0000313" key="3">
    <source>
        <dbReference type="Proteomes" id="UP001151079"/>
    </source>
</evidence>
<keyword evidence="1" id="KW-0472">Membrane</keyword>
<name>A0A9X3BXW0_9FLAO</name>
<sequence length="52" mass="5987">MKVAIQESQPNNRHRQILKKIVLLKKRMTPGNLLIITYAIVLTFIGIVKMVN</sequence>
<organism evidence="2 3">
    <name type="scientific">Flavobacterium shii</name>
    <dbReference type="NCBI Taxonomy" id="2987687"/>
    <lineage>
        <taxon>Bacteria</taxon>
        <taxon>Pseudomonadati</taxon>
        <taxon>Bacteroidota</taxon>
        <taxon>Flavobacteriia</taxon>
        <taxon>Flavobacteriales</taxon>
        <taxon>Flavobacteriaceae</taxon>
        <taxon>Flavobacterium</taxon>
    </lineage>
</organism>
<dbReference type="AlphaFoldDB" id="A0A9X3BXW0"/>
<accession>A0A9X3BXW0</accession>
<reference evidence="2" key="1">
    <citation type="submission" date="2022-10" db="EMBL/GenBank/DDBJ databases">
        <title>Two novel species of Flavobacterium.</title>
        <authorList>
            <person name="Liu Q."/>
            <person name="Xin Y.-H."/>
        </authorList>
    </citation>
    <scope>NUCLEOTIDE SEQUENCE</scope>
    <source>
        <strain evidence="2">LS1R49</strain>
    </source>
</reference>
<evidence type="ECO:0000313" key="2">
    <source>
        <dbReference type="EMBL" id="MCV9927895.1"/>
    </source>
</evidence>
<keyword evidence="1" id="KW-0812">Transmembrane</keyword>
<keyword evidence="3" id="KW-1185">Reference proteome</keyword>